<comment type="caution">
    <text evidence="2">The sequence shown here is derived from an EMBL/GenBank/DDBJ whole genome shotgun (WGS) entry which is preliminary data.</text>
</comment>
<dbReference type="PANTHER" id="PTHR35104:SF6">
    <property type="entry name" value="PROTEIN, PUTATIVE-RELATED"/>
    <property type="match status" value="1"/>
</dbReference>
<proteinExistence type="predicted"/>
<evidence type="ECO:0000313" key="3">
    <source>
        <dbReference type="Proteomes" id="UP000326396"/>
    </source>
</evidence>
<organism evidence="2 3">
    <name type="scientific">Mikania micrantha</name>
    <name type="common">bitter vine</name>
    <dbReference type="NCBI Taxonomy" id="192012"/>
    <lineage>
        <taxon>Eukaryota</taxon>
        <taxon>Viridiplantae</taxon>
        <taxon>Streptophyta</taxon>
        <taxon>Embryophyta</taxon>
        <taxon>Tracheophyta</taxon>
        <taxon>Spermatophyta</taxon>
        <taxon>Magnoliopsida</taxon>
        <taxon>eudicotyledons</taxon>
        <taxon>Gunneridae</taxon>
        <taxon>Pentapetalae</taxon>
        <taxon>asterids</taxon>
        <taxon>campanulids</taxon>
        <taxon>Asterales</taxon>
        <taxon>Asteraceae</taxon>
        <taxon>Asteroideae</taxon>
        <taxon>Heliantheae alliance</taxon>
        <taxon>Eupatorieae</taxon>
        <taxon>Mikania</taxon>
    </lineage>
</organism>
<sequence length="176" mass="19459">MVFNTVLVASVATVSADVWQSIACISERISSDELLDLVICFPLQQLGRFALCVWNFFCVPPPPPEYSYSYYDDDDDESDYDSDASSSGAGRFSGYDRATLGLRHGPDSYGMQQWGIPELGPRNHYFISCLSSFMVRYSGVLSVEEPHLSIPNLVVKLYCGDDTVGEVLRKNSSTPG</sequence>
<dbReference type="EMBL" id="SZYD01000007">
    <property type="protein sequence ID" value="KAD5803524.1"/>
    <property type="molecule type" value="Genomic_DNA"/>
</dbReference>
<evidence type="ECO:0000313" key="2">
    <source>
        <dbReference type="EMBL" id="KAD5803524.1"/>
    </source>
</evidence>
<feature type="chain" id="PRO_5024282217" evidence="1">
    <location>
        <begin position="17"/>
        <end position="176"/>
    </location>
</feature>
<reference evidence="2 3" key="1">
    <citation type="submission" date="2019-05" db="EMBL/GenBank/DDBJ databases">
        <title>Mikania micrantha, genome provides insights into the molecular mechanism of rapid growth.</title>
        <authorList>
            <person name="Liu B."/>
        </authorList>
    </citation>
    <scope>NUCLEOTIDE SEQUENCE [LARGE SCALE GENOMIC DNA]</scope>
    <source>
        <strain evidence="2">NLD-2019</strain>
        <tissue evidence="2">Leaf</tissue>
    </source>
</reference>
<keyword evidence="1" id="KW-0732">Signal</keyword>
<gene>
    <name evidence="2" type="ORF">E3N88_14884</name>
</gene>
<name>A0A5N6P2P9_9ASTR</name>
<dbReference type="PANTHER" id="PTHR35104">
    <property type="entry name" value="OS03G0807000 PROTEIN"/>
    <property type="match status" value="1"/>
</dbReference>
<evidence type="ECO:0000256" key="1">
    <source>
        <dbReference type="SAM" id="SignalP"/>
    </source>
</evidence>
<protein>
    <submittedName>
        <fullName evidence="2">Uncharacterized protein</fullName>
    </submittedName>
</protein>
<feature type="signal peptide" evidence="1">
    <location>
        <begin position="1"/>
        <end position="16"/>
    </location>
</feature>
<keyword evidence="3" id="KW-1185">Reference proteome</keyword>
<dbReference type="OrthoDB" id="1569791at2759"/>
<dbReference type="AlphaFoldDB" id="A0A5N6P2P9"/>
<accession>A0A5N6P2P9</accession>
<dbReference type="Proteomes" id="UP000326396">
    <property type="component" value="Linkage Group LG15"/>
</dbReference>